<gene>
    <name evidence="2" type="ORF">BEN48_17370</name>
</gene>
<keyword evidence="1" id="KW-0732">Signal</keyword>
<dbReference type="PROSITE" id="PS51257">
    <property type="entry name" value="PROKAR_LIPOPROTEIN"/>
    <property type="match status" value="1"/>
</dbReference>
<evidence type="ECO:0008006" key="4">
    <source>
        <dbReference type="Google" id="ProtNLM"/>
    </source>
</evidence>
<sequence>MKTFTRSFFLATLAAASGLFSACSDNDRDNAPAPADPTPALQMSSYFDFVTTTPAGGTSHSGYGTGYRPSDIKATAILGPQVLALDFEAGTDNSYFEVDRAKLGAQWKGTYALRCRNRPTDPVFTSYVYTERKNGGISGAIYRFSETTRELTGNVTITAYDAKRQLVSGTYEVRAPEQNEPNATMTFGGPKCTIILEGIFENLKVKAQ</sequence>
<dbReference type="AlphaFoldDB" id="A0A1G1SWV4"/>
<feature type="chain" id="PRO_5009578540" description="Lipoprotein" evidence="1">
    <location>
        <begin position="23"/>
        <end position="208"/>
    </location>
</feature>
<dbReference type="Proteomes" id="UP000177791">
    <property type="component" value="Unassembled WGS sequence"/>
</dbReference>
<evidence type="ECO:0000313" key="2">
    <source>
        <dbReference type="EMBL" id="OGX83111.1"/>
    </source>
</evidence>
<keyword evidence="3" id="KW-1185">Reference proteome</keyword>
<accession>A0A1G1SWV4</accession>
<comment type="caution">
    <text evidence="2">The sequence shown here is derived from an EMBL/GenBank/DDBJ whole genome shotgun (WGS) entry which is preliminary data.</text>
</comment>
<reference evidence="2 3" key="1">
    <citation type="submission" date="2016-08" db="EMBL/GenBank/DDBJ databases">
        <title>Hymenobacter coccineus sp. nov., Hymenobacter lapidarius sp. nov. and Hymenobacter glacialis sp. nov., isolated from Antarctic soil.</title>
        <authorList>
            <person name="Sedlacek I."/>
            <person name="Kralova S."/>
            <person name="Kyrova K."/>
            <person name="Maslanova I."/>
            <person name="Stankova E."/>
            <person name="Vrbovska V."/>
            <person name="Nemec M."/>
            <person name="Bartak M."/>
            <person name="Svec P."/>
            <person name="Busse H.-J."/>
            <person name="Pantucek R."/>
        </authorList>
    </citation>
    <scope>NUCLEOTIDE SEQUENCE [LARGE SCALE GENOMIC DNA]</scope>
    <source>
        <strain evidence="2 3">CCM 8648</strain>
    </source>
</reference>
<proteinExistence type="predicted"/>
<evidence type="ECO:0000256" key="1">
    <source>
        <dbReference type="SAM" id="SignalP"/>
    </source>
</evidence>
<organism evidence="2 3">
    <name type="scientific">Hymenobacter glacialis</name>
    <dbReference type="NCBI Taxonomy" id="1908236"/>
    <lineage>
        <taxon>Bacteria</taxon>
        <taxon>Pseudomonadati</taxon>
        <taxon>Bacteroidota</taxon>
        <taxon>Cytophagia</taxon>
        <taxon>Cytophagales</taxon>
        <taxon>Hymenobacteraceae</taxon>
        <taxon>Hymenobacter</taxon>
    </lineage>
</organism>
<dbReference type="RefSeq" id="WP_070735497.1">
    <property type="nucleotide sequence ID" value="NZ_MDZC01000089.1"/>
</dbReference>
<dbReference type="STRING" id="1908236.BEN48_17370"/>
<name>A0A1G1SWV4_9BACT</name>
<dbReference type="EMBL" id="MDZC01000089">
    <property type="protein sequence ID" value="OGX83111.1"/>
    <property type="molecule type" value="Genomic_DNA"/>
</dbReference>
<protein>
    <recommendedName>
        <fullName evidence="4">Lipoprotein</fullName>
    </recommendedName>
</protein>
<feature type="signal peptide" evidence="1">
    <location>
        <begin position="1"/>
        <end position="22"/>
    </location>
</feature>
<dbReference type="OrthoDB" id="850811at2"/>
<evidence type="ECO:0000313" key="3">
    <source>
        <dbReference type="Proteomes" id="UP000177791"/>
    </source>
</evidence>